<proteinExistence type="predicted"/>
<dbReference type="AlphaFoldDB" id="A0A0B4DK98"/>
<dbReference type="InterPro" id="IPR027417">
    <property type="entry name" value="P-loop_NTPase"/>
</dbReference>
<protein>
    <recommendedName>
        <fullName evidence="3">ABC transporter</fullName>
    </recommendedName>
</protein>
<comment type="caution">
    <text evidence="1">The sequence shown here is derived from an EMBL/GenBank/DDBJ whole genome shotgun (WGS) entry which is preliminary data.</text>
</comment>
<keyword evidence="2" id="KW-1185">Reference proteome</keyword>
<name>A0A0B4DK98_9FLAO</name>
<dbReference type="STRING" id="363331.RM51_02685"/>
<evidence type="ECO:0008006" key="3">
    <source>
        <dbReference type="Google" id="ProtNLM"/>
    </source>
</evidence>
<evidence type="ECO:0000313" key="1">
    <source>
        <dbReference type="EMBL" id="KIC64830.1"/>
    </source>
</evidence>
<dbReference type="SUPFAM" id="SSF52540">
    <property type="entry name" value="P-loop containing nucleoside triphosphate hydrolases"/>
    <property type="match status" value="1"/>
</dbReference>
<gene>
    <name evidence="1" type="ORF">RM51_02685</name>
</gene>
<organism evidence="1 2">
    <name type="scientific">Chryseobacterium taiwanense</name>
    <dbReference type="NCBI Taxonomy" id="363331"/>
    <lineage>
        <taxon>Bacteria</taxon>
        <taxon>Pseudomonadati</taxon>
        <taxon>Bacteroidota</taxon>
        <taxon>Flavobacteriia</taxon>
        <taxon>Flavobacteriales</taxon>
        <taxon>Weeksellaceae</taxon>
        <taxon>Chryseobacterium group</taxon>
        <taxon>Chryseobacterium</taxon>
    </lineage>
</organism>
<evidence type="ECO:0000313" key="2">
    <source>
        <dbReference type="Proteomes" id="UP000031167"/>
    </source>
</evidence>
<sequence length="60" mass="6929">MLIKDMEYYIIIFDKPANNLHLQNVEILTNSIKEYHGTLVVISHDGVFLEEIEVVRTVGL</sequence>
<accession>A0A0B4DK98</accession>
<dbReference type="Proteomes" id="UP000031167">
    <property type="component" value="Unassembled WGS sequence"/>
</dbReference>
<dbReference type="Gene3D" id="3.40.50.300">
    <property type="entry name" value="P-loop containing nucleotide triphosphate hydrolases"/>
    <property type="match status" value="1"/>
</dbReference>
<reference evidence="1 2" key="1">
    <citation type="submission" date="2014-12" db="EMBL/GenBank/DDBJ databases">
        <title>Genome sequencing of Chryseobacterium taiwanense TPW19.</title>
        <authorList>
            <person name="Tan P.W."/>
            <person name="Chan K.-G."/>
        </authorList>
    </citation>
    <scope>NUCLEOTIDE SEQUENCE [LARGE SCALE GENOMIC DNA]</scope>
    <source>
        <strain evidence="1 2">TPW19</strain>
    </source>
</reference>
<dbReference type="EMBL" id="JWTA01000002">
    <property type="protein sequence ID" value="KIC64830.1"/>
    <property type="molecule type" value="Genomic_DNA"/>
</dbReference>